<proteinExistence type="predicted"/>
<keyword evidence="3" id="KW-1185">Reference proteome</keyword>
<name>A0A284VLC0_9EURY</name>
<dbReference type="Proteomes" id="UP000218615">
    <property type="component" value="Unassembled WGS sequence"/>
</dbReference>
<accession>A0A284VLC0</accession>
<organism evidence="2 3">
    <name type="scientific">Candidatus Methanoperedens nitratireducens</name>
    <dbReference type="NCBI Taxonomy" id="1392998"/>
    <lineage>
        <taxon>Archaea</taxon>
        <taxon>Methanobacteriati</taxon>
        <taxon>Methanobacteriota</taxon>
        <taxon>Stenosarchaea group</taxon>
        <taxon>Methanomicrobia</taxon>
        <taxon>Methanosarcinales</taxon>
        <taxon>ANME-2 cluster</taxon>
        <taxon>Candidatus Methanoperedentaceae</taxon>
        <taxon>Candidatus Methanoperedens</taxon>
    </lineage>
</organism>
<feature type="region of interest" description="Disordered" evidence="1">
    <location>
        <begin position="46"/>
        <end position="75"/>
    </location>
</feature>
<evidence type="ECO:0000256" key="1">
    <source>
        <dbReference type="SAM" id="MobiDB-lite"/>
    </source>
</evidence>
<feature type="compositionally biased region" description="Low complexity" evidence="1">
    <location>
        <begin position="64"/>
        <end position="75"/>
    </location>
</feature>
<sequence>MILKRLKNSYTTQLPAREKEGSANTDHLTGQGPMIQLLANTAAGMQKAEKSLQSIQAKREHSASSRSSPSLALQV</sequence>
<protein>
    <submittedName>
        <fullName evidence="2">Uncharacterized protein</fullName>
    </submittedName>
</protein>
<evidence type="ECO:0000313" key="2">
    <source>
        <dbReference type="EMBL" id="SNQ60042.1"/>
    </source>
</evidence>
<dbReference type="EMBL" id="FZMP01000062">
    <property type="protein sequence ID" value="SNQ60042.1"/>
    <property type="molecule type" value="Genomic_DNA"/>
</dbReference>
<feature type="region of interest" description="Disordered" evidence="1">
    <location>
        <begin position="1"/>
        <end position="33"/>
    </location>
</feature>
<dbReference type="AlphaFoldDB" id="A0A284VLC0"/>
<evidence type="ECO:0000313" key="3">
    <source>
        <dbReference type="Proteomes" id="UP000218615"/>
    </source>
</evidence>
<reference evidence="3" key="1">
    <citation type="submission" date="2017-06" db="EMBL/GenBank/DDBJ databases">
        <authorList>
            <person name="Cremers G."/>
        </authorList>
    </citation>
    <scope>NUCLEOTIDE SEQUENCE [LARGE SCALE GENOMIC DNA]</scope>
</reference>
<gene>
    <name evidence="2" type="ORF">MNV_1540003</name>
</gene>